<dbReference type="PANTHER" id="PTHR12358:SF108">
    <property type="entry name" value="DAGKC DOMAIN-CONTAINING PROTEIN"/>
    <property type="match status" value="1"/>
</dbReference>
<proteinExistence type="predicted"/>
<dbReference type="InterPro" id="IPR001206">
    <property type="entry name" value="Diacylglycerol_kinase_cat_dom"/>
</dbReference>
<dbReference type="EMBL" id="JAAAHY010000026">
    <property type="protein sequence ID" value="KAF9968323.1"/>
    <property type="molecule type" value="Genomic_DNA"/>
</dbReference>
<dbReference type="AlphaFoldDB" id="A0A9P6JEZ8"/>
<organism evidence="6 7">
    <name type="scientific">Mortierella alpina</name>
    <name type="common">Oleaginous fungus</name>
    <name type="synonym">Mortierella renispora</name>
    <dbReference type="NCBI Taxonomy" id="64518"/>
    <lineage>
        <taxon>Eukaryota</taxon>
        <taxon>Fungi</taxon>
        <taxon>Fungi incertae sedis</taxon>
        <taxon>Mucoromycota</taxon>
        <taxon>Mortierellomycotina</taxon>
        <taxon>Mortierellomycetes</taxon>
        <taxon>Mortierellales</taxon>
        <taxon>Mortierellaceae</taxon>
        <taxon>Mortierella</taxon>
    </lineage>
</organism>
<keyword evidence="7" id="KW-1185">Reference proteome</keyword>
<dbReference type="InterPro" id="IPR045540">
    <property type="entry name" value="YegS/DAGK_C"/>
</dbReference>
<dbReference type="GO" id="GO:0001727">
    <property type="term" value="F:lipid kinase activity"/>
    <property type="evidence" value="ECO:0007669"/>
    <property type="project" value="TreeGrafter"/>
</dbReference>
<evidence type="ECO:0000256" key="1">
    <source>
        <dbReference type="ARBA" id="ARBA00022679"/>
    </source>
</evidence>
<dbReference type="OrthoDB" id="336240at2759"/>
<name>A0A9P6JEZ8_MORAP</name>
<protein>
    <recommendedName>
        <fullName evidence="5">DAGKc domain-containing protein</fullName>
    </recommendedName>
</protein>
<evidence type="ECO:0000259" key="5">
    <source>
        <dbReference type="PROSITE" id="PS50146"/>
    </source>
</evidence>
<dbReference type="Gene3D" id="2.60.200.40">
    <property type="match status" value="1"/>
</dbReference>
<dbReference type="Gene3D" id="3.40.50.10330">
    <property type="entry name" value="Probable inorganic polyphosphate/atp-NAD kinase, domain 1"/>
    <property type="match status" value="1"/>
</dbReference>
<sequence length="382" mass="41520">MGILSSDTFPLLVVLNPHSGKKQGIHVWETVVQPALNHAQKPFRLIESTSQGHVQSYFNDNIKPILTDLVQSLSIVNDPSALSSSIARPSTATLQVMVLGGDGSVHEIVNGILQGVAGTEFVSDQFRPKIEFAIIPTGTGNAISTSIGVTSVQDAVDRFLAGKVVPLRLMTVSTRAKTGQSSTFAAKWDTRLYTVVVNSFGLHCATVYDAEEFRHLGNERFRQAAMKNVENLKQYEGLLELHGPVQTYDRSSKSLGLVGGGSDSLQLRGPFTYLLITKQASLESGFTPTPFASTSDEWMDILAVQNAGQAEIMTMFGGTPNGQHVEQEKVDYFKAKAIELETPSQGRLCVDGEFLTIEGGPEGRVRFEVTLDPNIQIFSIFV</sequence>
<dbReference type="Proteomes" id="UP000738359">
    <property type="component" value="Unassembled WGS sequence"/>
</dbReference>
<dbReference type="SUPFAM" id="SSF111331">
    <property type="entry name" value="NAD kinase/diacylglycerol kinase-like"/>
    <property type="match status" value="1"/>
</dbReference>
<dbReference type="GO" id="GO:0016020">
    <property type="term" value="C:membrane"/>
    <property type="evidence" value="ECO:0007669"/>
    <property type="project" value="TreeGrafter"/>
</dbReference>
<accession>A0A9P6JEZ8</accession>
<evidence type="ECO:0000256" key="3">
    <source>
        <dbReference type="ARBA" id="ARBA00022777"/>
    </source>
</evidence>
<dbReference type="GO" id="GO:0005737">
    <property type="term" value="C:cytoplasm"/>
    <property type="evidence" value="ECO:0007669"/>
    <property type="project" value="TreeGrafter"/>
</dbReference>
<feature type="domain" description="DAGKc" evidence="5">
    <location>
        <begin position="6"/>
        <end position="176"/>
    </location>
</feature>
<dbReference type="GO" id="GO:0005524">
    <property type="term" value="F:ATP binding"/>
    <property type="evidence" value="ECO:0007669"/>
    <property type="project" value="UniProtKB-KW"/>
</dbReference>
<comment type="caution">
    <text evidence="6">The sequence shown here is derived from an EMBL/GenBank/DDBJ whole genome shotgun (WGS) entry which is preliminary data.</text>
</comment>
<keyword evidence="2" id="KW-0547">Nucleotide-binding</keyword>
<dbReference type="Pfam" id="PF00781">
    <property type="entry name" value="DAGK_cat"/>
    <property type="match status" value="1"/>
</dbReference>
<dbReference type="SMART" id="SM00046">
    <property type="entry name" value="DAGKc"/>
    <property type="match status" value="1"/>
</dbReference>
<dbReference type="Pfam" id="PF19279">
    <property type="entry name" value="YegS_C"/>
    <property type="match status" value="1"/>
</dbReference>
<keyword evidence="4" id="KW-0067">ATP-binding</keyword>
<keyword evidence="3" id="KW-0418">Kinase</keyword>
<dbReference type="PROSITE" id="PS50146">
    <property type="entry name" value="DAGK"/>
    <property type="match status" value="1"/>
</dbReference>
<evidence type="ECO:0000256" key="2">
    <source>
        <dbReference type="ARBA" id="ARBA00022741"/>
    </source>
</evidence>
<dbReference type="InterPro" id="IPR050187">
    <property type="entry name" value="Lipid_Phosphate_FormReg"/>
</dbReference>
<reference evidence="6" key="1">
    <citation type="journal article" date="2020" name="Fungal Divers.">
        <title>Resolving the Mortierellaceae phylogeny through synthesis of multi-gene phylogenetics and phylogenomics.</title>
        <authorList>
            <person name="Vandepol N."/>
            <person name="Liber J."/>
            <person name="Desiro A."/>
            <person name="Na H."/>
            <person name="Kennedy M."/>
            <person name="Barry K."/>
            <person name="Grigoriev I.V."/>
            <person name="Miller A.N."/>
            <person name="O'Donnell K."/>
            <person name="Stajich J.E."/>
            <person name="Bonito G."/>
        </authorList>
    </citation>
    <scope>NUCLEOTIDE SEQUENCE</scope>
    <source>
        <strain evidence="6">CK1249</strain>
    </source>
</reference>
<evidence type="ECO:0000313" key="7">
    <source>
        <dbReference type="Proteomes" id="UP000738359"/>
    </source>
</evidence>
<gene>
    <name evidence="6" type="ORF">BGZ70_004964</name>
</gene>
<keyword evidence="1" id="KW-0808">Transferase</keyword>
<dbReference type="PANTHER" id="PTHR12358">
    <property type="entry name" value="SPHINGOSINE KINASE"/>
    <property type="match status" value="1"/>
</dbReference>
<dbReference type="InterPro" id="IPR017438">
    <property type="entry name" value="ATP-NAD_kinase_N"/>
</dbReference>
<evidence type="ECO:0000256" key="4">
    <source>
        <dbReference type="ARBA" id="ARBA00022840"/>
    </source>
</evidence>
<dbReference type="GO" id="GO:0046512">
    <property type="term" value="P:sphingosine biosynthetic process"/>
    <property type="evidence" value="ECO:0007669"/>
    <property type="project" value="TreeGrafter"/>
</dbReference>
<evidence type="ECO:0000313" key="6">
    <source>
        <dbReference type="EMBL" id="KAF9968323.1"/>
    </source>
</evidence>
<dbReference type="InterPro" id="IPR016064">
    <property type="entry name" value="NAD/diacylglycerol_kinase_sf"/>
</dbReference>